<reference evidence="2 3" key="1">
    <citation type="journal article" date="2019" name="Sci. Rep.">
        <title>Colletotrichum shisoi sp. nov., an anthracnose pathogen of Perilla frutescens in Japan: molecular phylogenetic, morphological and genomic evidence.</title>
        <authorList>
            <person name="Gan P."/>
            <person name="Tsushima A."/>
            <person name="Hiroyama R."/>
            <person name="Narusaka M."/>
            <person name="Takano Y."/>
            <person name="Narusaka Y."/>
            <person name="Kawaradani M."/>
            <person name="Damm U."/>
            <person name="Shirasu K."/>
        </authorList>
    </citation>
    <scope>NUCLEOTIDE SEQUENCE [LARGE SCALE GENOMIC DNA]</scope>
    <source>
        <strain evidence="2 3">PG-2018a</strain>
    </source>
</reference>
<feature type="compositionally biased region" description="Polar residues" evidence="1">
    <location>
        <begin position="150"/>
        <end position="161"/>
    </location>
</feature>
<proteinExistence type="predicted"/>
<sequence length="161" mass="18454">MPLTDLMFGSDASARLEKMLIYRGITVWFHWLPVIYVGGLDSESPFIDVNSCEMPKDRDFRNAFSDAYIKRSTTTNGQMFTFWAKDPGEVPNWDILNFVSCTSATTTKTGWLRWPQQRQEEELSRTERPTTLLLRPGLVGHRVERARPTNDPSFSSDGSKK</sequence>
<protein>
    <submittedName>
        <fullName evidence="2">Uncharacterized protein</fullName>
    </submittedName>
</protein>
<evidence type="ECO:0000256" key="1">
    <source>
        <dbReference type="SAM" id="MobiDB-lite"/>
    </source>
</evidence>
<keyword evidence="3" id="KW-1185">Reference proteome</keyword>
<gene>
    <name evidence="2" type="ORF">CSHISOI_00648</name>
</gene>
<name>A0A5Q4C8D9_9PEZI</name>
<accession>A0A5Q4C8D9</accession>
<dbReference type="OrthoDB" id="4810499at2759"/>
<evidence type="ECO:0000313" key="2">
    <source>
        <dbReference type="EMBL" id="TQN74777.1"/>
    </source>
</evidence>
<feature type="region of interest" description="Disordered" evidence="1">
    <location>
        <begin position="137"/>
        <end position="161"/>
    </location>
</feature>
<dbReference type="Proteomes" id="UP000326340">
    <property type="component" value="Unassembled WGS sequence"/>
</dbReference>
<comment type="caution">
    <text evidence="2">The sequence shown here is derived from an EMBL/GenBank/DDBJ whole genome shotgun (WGS) entry which is preliminary data.</text>
</comment>
<dbReference type="EMBL" id="PUHP01000021">
    <property type="protein sequence ID" value="TQN74777.1"/>
    <property type="molecule type" value="Genomic_DNA"/>
</dbReference>
<organism evidence="2 3">
    <name type="scientific">Colletotrichum shisoi</name>
    <dbReference type="NCBI Taxonomy" id="2078593"/>
    <lineage>
        <taxon>Eukaryota</taxon>
        <taxon>Fungi</taxon>
        <taxon>Dikarya</taxon>
        <taxon>Ascomycota</taxon>
        <taxon>Pezizomycotina</taxon>
        <taxon>Sordariomycetes</taxon>
        <taxon>Hypocreomycetidae</taxon>
        <taxon>Glomerellales</taxon>
        <taxon>Glomerellaceae</taxon>
        <taxon>Colletotrichum</taxon>
        <taxon>Colletotrichum destructivum species complex</taxon>
    </lineage>
</organism>
<evidence type="ECO:0000313" key="3">
    <source>
        <dbReference type="Proteomes" id="UP000326340"/>
    </source>
</evidence>
<dbReference type="AlphaFoldDB" id="A0A5Q4C8D9"/>